<sequence>MVKNNQLKDKMKIKIVKNGPYIVSGGVPLFEETIITDEAGHTKGLSVESELPSQETYTLCRCGESKEKPYCDGAHNETGFDGTETASRKPYVEKAEVYEGPELRLTDAHEFCDHSRFCLRSGGIRNLIARSDDPEAKQTAIEEAMICPSGRLVLWDKKTDKPFEKEFEPSIVFIHDEQKKCQGPIWVRGGIPVESSDGTIYEPRNRVTLCRCGKSENKPYCDGSHWMTAEQKLKFRKKWGLDEKKDD</sequence>
<dbReference type="OrthoDB" id="5781at2157"/>
<dbReference type="Pfam" id="PF06902">
    <property type="entry name" value="Fer4_19"/>
    <property type="match status" value="1"/>
</dbReference>
<dbReference type="Gene3D" id="3.40.5.90">
    <property type="entry name" value="CDGSH iron-sulfur domain, mitoNEET-type"/>
    <property type="match status" value="2"/>
</dbReference>
<accession>A0A2H4VCG6</accession>
<dbReference type="SMART" id="SM00704">
    <property type="entry name" value="ZnF_CDGSH"/>
    <property type="match status" value="2"/>
</dbReference>
<keyword evidence="2" id="KW-0479">Metal-binding</keyword>
<dbReference type="InterPro" id="IPR042216">
    <property type="entry name" value="MitoNEET_CISD"/>
</dbReference>
<accession>A0A2H4VQI3</accession>
<keyword evidence="4" id="KW-0411">Iron-sulfur</keyword>
<dbReference type="EMBL" id="CP017768">
    <property type="protein sequence ID" value="AUB60364.1"/>
    <property type="molecule type" value="Genomic_DNA"/>
</dbReference>
<dbReference type="KEGG" id="msub:BK009_06485"/>
<dbReference type="Proteomes" id="UP000232631">
    <property type="component" value="Chromosome"/>
</dbReference>
<dbReference type="EMBL" id="JABBYL010000016">
    <property type="protein sequence ID" value="NMO09138.1"/>
    <property type="molecule type" value="Genomic_DNA"/>
</dbReference>
<dbReference type="InterPro" id="IPR010693">
    <property type="entry name" value="Divergent_4Fe-4S_mono-cluster"/>
</dbReference>
<evidence type="ECO:0000313" key="8">
    <source>
        <dbReference type="EMBL" id="NMO09138.1"/>
    </source>
</evidence>
<evidence type="ECO:0000313" key="9">
    <source>
        <dbReference type="Proteomes" id="UP000232631"/>
    </source>
</evidence>
<dbReference type="EMBL" id="CP017766">
    <property type="protein sequence ID" value="AUB55772.1"/>
    <property type="molecule type" value="Genomic_DNA"/>
</dbReference>
<dbReference type="RefSeq" id="WP_100905752.1">
    <property type="nucleotide sequence ID" value="NZ_CP017766.1"/>
</dbReference>
<evidence type="ECO:0000256" key="2">
    <source>
        <dbReference type="ARBA" id="ARBA00022723"/>
    </source>
</evidence>
<reference evidence="9 10" key="1">
    <citation type="submission" date="2016-10" db="EMBL/GenBank/DDBJ databases">
        <title>Comparative genomics between deep and shallow subseafloor isolates.</title>
        <authorList>
            <person name="Ishii S."/>
            <person name="Miller J.R."/>
            <person name="Sutton G."/>
            <person name="Suzuki S."/>
            <person name="Methe B."/>
            <person name="Inagaki F."/>
            <person name="Imachi H."/>
        </authorList>
    </citation>
    <scope>NUCLEOTIDE SEQUENCE [LARGE SCALE GENOMIC DNA]</scope>
    <source>
        <strain evidence="7 9">A8p</strain>
        <strain evidence="6 10">MO-MB1</strain>
    </source>
</reference>
<evidence type="ECO:0000313" key="6">
    <source>
        <dbReference type="EMBL" id="AUB55772.1"/>
    </source>
</evidence>
<evidence type="ECO:0000259" key="5">
    <source>
        <dbReference type="SMART" id="SM00704"/>
    </source>
</evidence>
<dbReference type="GO" id="GO:0046872">
    <property type="term" value="F:metal ion binding"/>
    <property type="evidence" value="ECO:0007669"/>
    <property type="project" value="UniProtKB-KW"/>
</dbReference>
<dbReference type="InterPro" id="IPR018967">
    <property type="entry name" value="FeS-contain_CDGSH-typ"/>
</dbReference>
<dbReference type="PANTHER" id="PTHR46491:SF3">
    <property type="entry name" value="CDGSH IRON-SULFUR DOMAIN-CONTAINING PROTEIN 3, MITOCHONDRIAL"/>
    <property type="match status" value="1"/>
</dbReference>
<feature type="domain" description="Iron-binding zinc finger CDGSH type" evidence="5">
    <location>
        <begin position="194"/>
        <end position="231"/>
    </location>
</feature>
<proteinExistence type="predicted"/>
<organism evidence="7 9">
    <name type="scientific">Methanobacterium subterraneum</name>
    <dbReference type="NCBI Taxonomy" id="59277"/>
    <lineage>
        <taxon>Archaea</taxon>
        <taxon>Methanobacteriati</taxon>
        <taxon>Methanobacteriota</taxon>
        <taxon>Methanomada group</taxon>
        <taxon>Methanobacteria</taxon>
        <taxon>Methanobacteriales</taxon>
        <taxon>Methanobacteriaceae</taxon>
        <taxon>Methanobacterium</taxon>
    </lineage>
</organism>
<gene>
    <name evidence="6" type="ORF">BK007_07010</name>
    <name evidence="7" type="ORF">BK009_06485</name>
    <name evidence="8" type="ORF">HG719_04710</name>
</gene>
<dbReference type="PANTHER" id="PTHR46491">
    <property type="entry name" value="CDGSH IRON SULFUR DOMAIN PROTEIN HOMOLOG"/>
    <property type="match status" value="1"/>
</dbReference>
<dbReference type="GO" id="GO:0051537">
    <property type="term" value="F:2 iron, 2 sulfur cluster binding"/>
    <property type="evidence" value="ECO:0007669"/>
    <property type="project" value="UniProtKB-KW"/>
</dbReference>
<dbReference type="InterPro" id="IPR016548">
    <property type="entry name" value="UCP009180"/>
</dbReference>
<keyword evidence="3" id="KW-0408">Iron</keyword>
<evidence type="ECO:0000313" key="10">
    <source>
        <dbReference type="Proteomes" id="UP000232806"/>
    </source>
</evidence>
<reference evidence="8 11" key="2">
    <citation type="submission" date="2020-04" db="EMBL/GenBank/DDBJ databases">
        <title>Draft genome of Methanobacterium subterraneum isolated from animal feces.</title>
        <authorList>
            <person name="Ouboter H.T."/>
            <person name="Berger S."/>
            <person name="Gungor E."/>
            <person name="Jetten M.S.M."/>
            <person name="Welte C.U."/>
        </authorList>
    </citation>
    <scope>NUCLEOTIDE SEQUENCE [LARGE SCALE GENOMIC DNA]</scope>
    <source>
        <strain evidence="8">HO_2020</strain>
    </source>
</reference>
<protein>
    <submittedName>
        <fullName evidence="7">Iron-binding protein</fullName>
    </submittedName>
</protein>
<dbReference type="Proteomes" id="UP000232806">
    <property type="component" value="Chromosome"/>
</dbReference>
<name>A0A2H4VQI3_9EURY</name>
<dbReference type="Pfam" id="PF09360">
    <property type="entry name" value="zf-CDGSH"/>
    <property type="match status" value="2"/>
</dbReference>
<evidence type="ECO:0000256" key="1">
    <source>
        <dbReference type="ARBA" id="ARBA00022714"/>
    </source>
</evidence>
<keyword evidence="9" id="KW-1185">Reference proteome</keyword>
<dbReference type="AlphaFoldDB" id="A0A2H4VQI3"/>
<dbReference type="Proteomes" id="UP000591058">
    <property type="component" value="Unassembled WGS sequence"/>
</dbReference>
<keyword evidence="1" id="KW-0001">2Fe-2S</keyword>
<dbReference type="InterPro" id="IPR052950">
    <property type="entry name" value="CISD"/>
</dbReference>
<dbReference type="PIRSF" id="PIRSF009180">
    <property type="entry name" value="UCP009180"/>
    <property type="match status" value="1"/>
</dbReference>
<dbReference type="GO" id="GO:0005737">
    <property type="term" value="C:cytoplasm"/>
    <property type="evidence" value="ECO:0007669"/>
    <property type="project" value="UniProtKB-ARBA"/>
</dbReference>
<evidence type="ECO:0000313" key="11">
    <source>
        <dbReference type="Proteomes" id="UP000591058"/>
    </source>
</evidence>
<evidence type="ECO:0000313" key="7">
    <source>
        <dbReference type="EMBL" id="AUB60364.1"/>
    </source>
</evidence>
<evidence type="ECO:0000256" key="3">
    <source>
        <dbReference type="ARBA" id="ARBA00023004"/>
    </source>
</evidence>
<feature type="domain" description="Iron-binding zinc finger CDGSH type" evidence="5">
    <location>
        <begin position="44"/>
        <end position="81"/>
    </location>
</feature>
<evidence type="ECO:0000256" key="4">
    <source>
        <dbReference type="ARBA" id="ARBA00023014"/>
    </source>
</evidence>
<dbReference type="GeneID" id="35126122"/>